<evidence type="ECO:0000256" key="1">
    <source>
        <dbReference type="SAM" id="Phobius"/>
    </source>
</evidence>
<feature type="transmembrane region" description="Helical" evidence="1">
    <location>
        <begin position="21"/>
        <end position="40"/>
    </location>
</feature>
<keyword evidence="3" id="KW-1185">Reference proteome</keyword>
<evidence type="ECO:0000313" key="3">
    <source>
        <dbReference type="Proteomes" id="UP001401887"/>
    </source>
</evidence>
<comment type="caution">
    <text evidence="2">The sequence shown here is derived from an EMBL/GenBank/DDBJ whole genome shotgun (WGS) entry which is preliminary data.</text>
</comment>
<proteinExistence type="predicted"/>
<feature type="transmembrane region" description="Helical" evidence="1">
    <location>
        <begin position="46"/>
        <end position="64"/>
    </location>
</feature>
<keyword evidence="1" id="KW-0812">Transmembrane</keyword>
<evidence type="ECO:0000313" key="2">
    <source>
        <dbReference type="EMBL" id="GAA5513837.1"/>
    </source>
</evidence>
<protein>
    <submittedName>
        <fullName evidence="2">Uncharacterized protein</fullName>
    </submittedName>
</protein>
<dbReference type="EMBL" id="BAABRP010000010">
    <property type="protein sequence ID" value="GAA5513837.1"/>
    <property type="molecule type" value="Genomic_DNA"/>
</dbReference>
<name>A0ABP9W909_9DEIO</name>
<sequence length="96" mass="10313">MSRPGAPEPAPHTEPPVLPPWLYPACFWLALPVLALSLAVPGLVDLGVWFMMAVPALAALVVVVTRWRTDRRVAVAALVALIGLAVVVVVKQFLRP</sequence>
<feature type="transmembrane region" description="Helical" evidence="1">
    <location>
        <begin position="73"/>
        <end position="94"/>
    </location>
</feature>
<organism evidence="2 3">
    <name type="scientific">Deinococcus carri</name>
    <dbReference type="NCBI Taxonomy" id="1211323"/>
    <lineage>
        <taxon>Bacteria</taxon>
        <taxon>Thermotogati</taxon>
        <taxon>Deinococcota</taxon>
        <taxon>Deinococci</taxon>
        <taxon>Deinococcales</taxon>
        <taxon>Deinococcaceae</taxon>
        <taxon>Deinococcus</taxon>
    </lineage>
</organism>
<keyword evidence="1" id="KW-1133">Transmembrane helix</keyword>
<keyword evidence="1" id="KW-0472">Membrane</keyword>
<dbReference type="RefSeq" id="WP_345465804.1">
    <property type="nucleotide sequence ID" value="NZ_BAABRP010000010.1"/>
</dbReference>
<reference evidence="2 3" key="1">
    <citation type="submission" date="2024-02" db="EMBL/GenBank/DDBJ databases">
        <title>Deinococcus carri NBRC 110142.</title>
        <authorList>
            <person name="Ichikawa N."/>
            <person name="Katano-Makiyama Y."/>
            <person name="Hidaka K."/>
        </authorList>
    </citation>
    <scope>NUCLEOTIDE SEQUENCE [LARGE SCALE GENOMIC DNA]</scope>
    <source>
        <strain evidence="2 3">NBRC 110142</strain>
    </source>
</reference>
<dbReference type="Proteomes" id="UP001401887">
    <property type="component" value="Unassembled WGS sequence"/>
</dbReference>
<accession>A0ABP9W909</accession>
<gene>
    <name evidence="2" type="ORF">Dcar01_02585</name>
</gene>